<organism evidence="2 3">
    <name type="scientific">Rhodopirellula europaea 6C</name>
    <dbReference type="NCBI Taxonomy" id="1263867"/>
    <lineage>
        <taxon>Bacteria</taxon>
        <taxon>Pseudomonadati</taxon>
        <taxon>Planctomycetota</taxon>
        <taxon>Planctomycetia</taxon>
        <taxon>Pirellulales</taxon>
        <taxon>Pirellulaceae</taxon>
        <taxon>Rhodopirellula</taxon>
    </lineage>
</organism>
<dbReference type="EMBL" id="ANMO01000109">
    <property type="protein sequence ID" value="EMB17098.1"/>
    <property type="molecule type" value="Genomic_DNA"/>
</dbReference>
<evidence type="ECO:0000313" key="2">
    <source>
        <dbReference type="EMBL" id="EMB17098.1"/>
    </source>
</evidence>
<keyword evidence="1" id="KW-0472">Membrane</keyword>
<feature type="transmembrane region" description="Helical" evidence="1">
    <location>
        <begin position="20"/>
        <end position="38"/>
    </location>
</feature>
<gene>
    <name evidence="2" type="ORF">RE6C_02184</name>
</gene>
<proteinExistence type="predicted"/>
<keyword evidence="1" id="KW-0812">Transmembrane</keyword>
<dbReference type="AlphaFoldDB" id="M2B5S4"/>
<sequence length="48" mass="5212">MLAEGTLDCQYTRFRSGSSMILFDPASIALVAGAWFGLKRFTAQRVAG</sequence>
<dbReference type="PATRIC" id="fig|1263867.3.peg.2320"/>
<evidence type="ECO:0000313" key="3">
    <source>
        <dbReference type="Proteomes" id="UP000011529"/>
    </source>
</evidence>
<comment type="caution">
    <text evidence="2">The sequence shown here is derived from an EMBL/GenBank/DDBJ whole genome shotgun (WGS) entry which is preliminary data.</text>
</comment>
<protein>
    <submittedName>
        <fullName evidence="2">Uncharacterized protein</fullName>
    </submittedName>
</protein>
<reference evidence="2" key="1">
    <citation type="submission" date="2012-11" db="EMBL/GenBank/DDBJ databases">
        <title>Permanent draft genomes of Rhodopirellula europaea strain SH398 and 6C.</title>
        <authorList>
            <person name="Richter M."/>
            <person name="Richter-Heitmann T."/>
            <person name="Frank C."/>
            <person name="Harder J."/>
            <person name="Glockner F.O."/>
        </authorList>
    </citation>
    <scope>NUCLEOTIDE SEQUENCE</scope>
    <source>
        <strain evidence="2">6C</strain>
    </source>
</reference>
<reference evidence="2" key="2">
    <citation type="journal article" date="2013" name="Mar. Genomics">
        <title>Expression of sulfatases in Rhodopirellula baltica and the diversity of sulfatases in the genus Rhodopirellula.</title>
        <authorList>
            <person name="Wegner C.E."/>
            <person name="Richter-Heitmann T."/>
            <person name="Klindworth A."/>
            <person name="Klockow C."/>
            <person name="Richter M."/>
            <person name="Achstetter T."/>
            <person name="Glockner F.O."/>
            <person name="Harder J."/>
        </authorList>
    </citation>
    <scope>NUCLEOTIDE SEQUENCE [LARGE SCALE GENOMIC DNA]</scope>
    <source>
        <strain evidence="2">6C</strain>
    </source>
</reference>
<accession>M2B5S4</accession>
<keyword evidence="3" id="KW-1185">Reference proteome</keyword>
<dbReference type="Proteomes" id="UP000011529">
    <property type="component" value="Unassembled WGS sequence"/>
</dbReference>
<evidence type="ECO:0000256" key="1">
    <source>
        <dbReference type="SAM" id="Phobius"/>
    </source>
</evidence>
<name>M2B5S4_9BACT</name>
<keyword evidence="1" id="KW-1133">Transmembrane helix</keyword>